<comment type="caution">
    <text evidence="2">The sequence shown here is derived from an EMBL/GenBank/DDBJ whole genome shotgun (WGS) entry which is preliminary data.</text>
</comment>
<dbReference type="RefSeq" id="WP_265508028.1">
    <property type="nucleotide sequence ID" value="NZ_JAOTBE010000052.1"/>
</dbReference>
<accession>A0ABV6CFT3</accession>
<evidence type="ECO:0000313" key="3">
    <source>
        <dbReference type="Proteomes" id="UP001589795"/>
    </source>
</evidence>
<dbReference type="EMBL" id="JBHLWQ010000028">
    <property type="protein sequence ID" value="MFC0199252.1"/>
    <property type="molecule type" value="Genomic_DNA"/>
</dbReference>
<dbReference type="Proteomes" id="UP001589795">
    <property type="component" value="Unassembled WGS sequence"/>
</dbReference>
<sequence>MPMIRFVLRAQVGKRPADQNERLQPRVSGIGDARARGRQAKRQPDQRHQRQAKKAKVMRPDMVVFGHEGL</sequence>
<organism evidence="2 3">
    <name type="scientific">Paracoccus rhizosphaerae</name>
    <dbReference type="NCBI Taxonomy" id="1133347"/>
    <lineage>
        <taxon>Bacteria</taxon>
        <taxon>Pseudomonadati</taxon>
        <taxon>Pseudomonadota</taxon>
        <taxon>Alphaproteobacteria</taxon>
        <taxon>Rhodobacterales</taxon>
        <taxon>Paracoccaceae</taxon>
        <taxon>Paracoccus</taxon>
    </lineage>
</organism>
<name>A0ABV6CFT3_9RHOB</name>
<reference evidence="2 3" key="1">
    <citation type="submission" date="2024-09" db="EMBL/GenBank/DDBJ databases">
        <authorList>
            <person name="Sun Q."/>
            <person name="Mori K."/>
        </authorList>
    </citation>
    <scope>NUCLEOTIDE SEQUENCE [LARGE SCALE GENOMIC DNA]</scope>
    <source>
        <strain evidence="2 3">CCM 7904</strain>
    </source>
</reference>
<feature type="compositionally biased region" description="Basic and acidic residues" evidence="1">
    <location>
        <begin position="15"/>
        <end position="24"/>
    </location>
</feature>
<feature type="region of interest" description="Disordered" evidence="1">
    <location>
        <begin position="13"/>
        <end position="56"/>
    </location>
</feature>
<gene>
    <name evidence="2" type="ORF">ACFFIZ_02640</name>
</gene>
<evidence type="ECO:0000256" key="1">
    <source>
        <dbReference type="SAM" id="MobiDB-lite"/>
    </source>
</evidence>
<proteinExistence type="predicted"/>
<evidence type="ECO:0000313" key="2">
    <source>
        <dbReference type="EMBL" id="MFC0199252.1"/>
    </source>
</evidence>
<protein>
    <submittedName>
        <fullName evidence="2">Uncharacterized protein</fullName>
    </submittedName>
</protein>
<keyword evidence="3" id="KW-1185">Reference proteome</keyword>